<gene>
    <name evidence="1" type="ORF">CR513_05867</name>
</gene>
<protein>
    <submittedName>
        <fullName evidence="1">Uncharacterized protein</fullName>
    </submittedName>
</protein>
<organism evidence="1 2">
    <name type="scientific">Mucuna pruriens</name>
    <name type="common">Velvet bean</name>
    <name type="synonym">Dolichos pruriens</name>
    <dbReference type="NCBI Taxonomy" id="157652"/>
    <lineage>
        <taxon>Eukaryota</taxon>
        <taxon>Viridiplantae</taxon>
        <taxon>Streptophyta</taxon>
        <taxon>Embryophyta</taxon>
        <taxon>Tracheophyta</taxon>
        <taxon>Spermatophyta</taxon>
        <taxon>Magnoliopsida</taxon>
        <taxon>eudicotyledons</taxon>
        <taxon>Gunneridae</taxon>
        <taxon>Pentapetalae</taxon>
        <taxon>rosids</taxon>
        <taxon>fabids</taxon>
        <taxon>Fabales</taxon>
        <taxon>Fabaceae</taxon>
        <taxon>Papilionoideae</taxon>
        <taxon>50 kb inversion clade</taxon>
        <taxon>NPAAA clade</taxon>
        <taxon>indigoferoid/millettioid clade</taxon>
        <taxon>Phaseoleae</taxon>
        <taxon>Mucuna</taxon>
    </lineage>
</organism>
<accession>A0A371I3Z3</accession>
<dbReference type="EMBL" id="QJKJ01000983">
    <property type="protein sequence ID" value="RDY09739.1"/>
    <property type="molecule type" value="Genomic_DNA"/>
</dbReference>
<evidence type="ECO:0000313" key="1">
    <source>
        <dbReference type="EMBL" id="RDY09739.1"/>
    </source>
</evidence>
<name>A0A371I3Z3_MUCPR</name>
<feature type="non-terminal residue" evidence="1">
    <location>
        <position position="101"/>
    </location>
</feature>
<dbReference type="Proteomes" id="UP000257109">
    <property type="component" value="Unassembled WGS sequence"/>
</dbReference>
<dbReference type="AlphaFoldDB" id="A0A371I3Z3"/>
<evidence type="ECO:0000313" key="2">
    <source>
        <dbReference type="Proteomes" id="UP000257109"/>
    </source>
</evidence>
<feature type="non-terminal residue" evidence="1">
    <location>
        <position position="1"/>
    </location>
</feature>
<reference evidence="1" key="1">
    <citation type="submission" date="2018-05" db="EMBL/GenBank/DDBJ databases">
        <title>Draft genome of Mucuna pruriens seed.</title>
        <authorList>
            <person name="Nnadi N.E."/>
            <person name="Vos R."/>
            <person name="Hasami M.H."/>
            <person name="Devisetty U.K."/>
            <person name="Aguiy J.C."/>
        </authorList>
    </citation>
    <scope>NUCLEOTIDE SEQUENCE [LARGE SCALE GENOMIC DNA]</scope>
    <source>
        <strain evidence="1">JCA_2017</strain>
    </source>
</reference>
<sequence length="101" mass="11425">SLSISVSLCDAKKEKPKYPILSLYLDNVIILWMKMVMLNHFSNCKILNTIYDCNVLYHNALFLRIVISTPNLSSSTFNSAPFGTLHGKKKSNVEIQFSSLI</sequence>
<keyword evidence="2" id="KW-1185">Reference proteome</keyword>
<proteinExistence type="predicted"/>
<comment type="caution">
    <text evidence="1">The sequence shown here is derived from an EMBL/GenBank/DDBJ whole genome shotgun (WGS) entry which is preliminary data.</text>
</comment>